<sequence>MNIKTFAAGFAALTVTVLLNAQPVLADDKPLIWQPSKGSDTSYSVKLGLKLPTRLEPEAGVSMGVNTTKSGTPVDTPIKFWSSFTATKIQTPAYEANRDIGFDLDGNNGNAAITMNYYEKHVATPTIDIERRSSYVMRYDGTAGDWCGVDTTQSIRLSHSPSRTAVIARASGGNGFKVVGAGLGVEKNFGRNLTISGALDKTSGSPDPIAGVKARYSFKW</sequence>
<dbReference type="AlphaFoldDB" id="A0A1X7GAR0"/>
<keyword evidence="1" id="KW-0732">Signal</keyword>
<proteinExistence type="predicted"/>
<accession>A0A1X7GAR0</accession>
<reference evidence="3" key="1">
    <citation type="submission" date="2017-04" db="EMBL/GenBank/DDBJ databases">
        <authorList>
            <person name="Varghese N."/>
            <person name="Submissions S."/>
        </authorList>
    </citation>
    <scope>NUCLEOTIDE SEQUENCE [LARGE SCALE GENOMIC DNA]</scope>
    <source>
        <strain evidence="3">B4P</strain>
    </source>
</reference>
<evidence type="ECO:0000313" key="2">
    <source>
        <dbReference type="EMBL" id="SMF66869.1"/>
    </source>
</evidence>
<dbReference type="RefSeq" id="WP_085424205.1">
    <property type="nucleotide sequence ID" value="NZ_FXAF01000011.1"/>
</dbReference>
<dbReference type="Proteomes" id="UP000192903">
    <property type="component" value="Unassembled WGS sequence"/>
</dbReference>
<feature type="signal peptide" evidence="1">
    <location>
        <begin position="1"/>
        <end position="26"/>
    </location>
</feature>
<name>A0A1X7GAR0_9HYPH</name>
<evidence type="ECO:0000256" key="1">
    <source>
        <dbReference type="SAM" id="SignalP"/>
    </source>
</evidence>
<gene>
    <name evidence="2" type="ORF">SAMN02982989_3523</name>
</gene>
<evidence type="ECO:0000313" key="3">
    <source>
        <dbReference type="Proteomes" id="UP000192903"/>
    </source>
</evidence>
<feature type="chain" id="PRO_5012010451" evidence="1">
    <location>
        <begin position="27"/>
        <end position="220"/>
    </location>
</feature>
<dbReference type="EMBL" id="FXAF01000011">
    <property type="protein sequence ID" value="SMF66869.1"/>
    <property type="molecule type" value="Genomic_DNA"/>
</dbReference>
<keyword evidence="3" id="KW-1185">Reference proteome</keyword>
<protein>
    <submittedName>
        <fullName evidence="2">Uncharacterized protein</fullName>
    </submittedName>
</protein>
<organism evidence="2 3">
    <name type="scientific">Xaviernesmea oryzae</name>
    <dbReference type="NCBI Taxonomy" id="464029"/>
    <lineage>
        <taxon>Bacteria</taxon>
        <taxon>Pseudomonadati</taxon>
        <taxon>Pseudomonadota</taxon>
        <taxon>Alphaproteobacteria</taxon>
        <taxon>Hyphomicrobiales</taxon>
        <taxon>Rhizobiaceae</taxon>
        <taxon>Rhizobium/Agrobacterium group</taxon>
        <taxon>Xaviernesmea</taxon>
    </lineage>
</organism>
<dbReference type="OrthoDB" id="8419748at2"/>